<protein>
    <submittedName>
        <fullName evidence="2">Uncharacterized protein</fullName>
    </submittedName>
</protein>
<dbReference type="GeneID" id="95981248"/>
<feature type="region of interest" description="Disordered" evidence="1">
    <location>
        <begin position="168"/>
        <end position="189"/>
    </location>
</feature>
<dbReference type="EMBL" id="JBBXJM010000001">
    <property type="protein sequence ID" value="KAL1412460.1"/>
    <property type="molecule type" value="Genomic_DNA"/>
</dbReference>
<comment type="caution">
    <text evidence="2">The sequence shown here is derived from an EMBL/GenBank/DDBJ whole genome shotgun (WGS) entry which is preliminary data.</text>
</comment>
<dbReference type="PANTHER" id="PTHR35378">
    <property type="entry name" value="UNNAMED PRODUCT"/>
    <property type="match status" value="1"/>
</dbReference>
<sequence length="189" mass="20883">MSRKTAAGRTLVHMDPDDIYFTHARIRPVFTGCNKRIEDTLEEILSGQTKIEDVPYITVIENFEAPAAAPAGPSKGKKGRRGDSDDDEDDERGGKRKGRGKAPAAAATAPPVPYYFSLNNRRLYLFKTLKAMGKLDKIAVQVKPALERERTKYTRERCVLRAKIMGAGEKRVGEGDGGEGAEDGEEEER</sequence>
<feature type="region of interest" description="Disordered" evidence="1">
    <location>
        <begin position="67"/>
        <end position="106"/>
    </location>
</feature>
<accession>A0ABR3QCT7</accession>
<gene>
    <name evidence="2" type="ORF">Q8F55_000205</name>
</gene>
<evidence type="ECO:0000256" key="1">
    <source>
        <dbReference type="SAM" id="MobiDB-lite"/>
    </source>
</evidence>
<name>A0ABR3QCT7_9TREE</name>
<evidence type="ECO:0000313" key="2">
    <source>
        <dbReference type="EMBL" id="KAL1412460.1"/>
    </source>
</evidence>
<evidence type="ECO:0000313" key="3">
    <source>
        <dbReference type="Proteomes" id="UP001565368"/>
    </source>
</evidence>
<proteinExistence type="predicted"/>
<organism evidence="2 3">
    <name type="scientific">Vanrija albida</name>
    <dbReference type="NCBI Taxonomy" id="181172"/>
    <lineage>
        <taxon>Eukaryota</taxon>
        <taxon>Fungi</taxon>
        <taxon>Dikarya</taxon>
        <taxon>Basidiomycota</taxon>
        <taxon>Agaricomycotina</taxon>
        <taxon>Tremellomycetes</taxon>
        <taxon>Trichosporonales</taxon>
        <taxon>Trichosporonaceae</taxon>
        <taxon>Vanrija</taxon>
    </lineage>
</organism>
<feature type="compositionally biased region" description="Acidic residues" evidence="1">
    <location>
        <begin position="176"/>
        <end position="189"/>
    </location>
</feature>
<dbReference type="PANTHER" id="PTHR35378:SF1">
    <property type="entry name" value="C2H2-TYPE DOMAIN-CONTAINING PROTEIN"/>
    <property type="match status" value="1"/>
</dbReference>
<keyword evidence="3" id="KW-1185">Reference proteome</keyword>
<dbReference type="Proteomes" id="UP001565368">
    <property type="component" value="Unassembled WGS sequence"/>
</dbReference>
<reference evidence="2 3" key="1">
    <citation type="submission" date="2023-08" db="EMBL/GenBank/DDBJ databases">
        <title>Annotated Genome Sequence of Vanrija albida AlHP1.</title>
        <authorList>
            <person name="Herzog R."/>
        </authorList>
    </citation>
    <scope>NUCLEOTIDE SEQUENCE [LARGE SCALE GENOMIC DNA]</scope>
    <source>
        <strain evidence="2 3">AlHP1</strain>
    </source>
</reference>
<dbReference type="RefSeq" id="XP_069212404.1">
    <property type="nucleotide sequence ID" value="XM_069348860.1"/>
</dbReference>